<organism evidence="3 4">
    <name type="scientific">Candidatus Daviesbacteria bacterium RIFCSPHIGHO2_02_FULL_43_12</name>
    <dbReference type="NCBI Taxonomy" id="1797776"/>
    <lineage>
        <taxon>Bacteria</taxon>
        <taxon>Candidatus Daviesiibacteriota</taxon>
    </lineage>
</organism>
<keyword evidence="2" id="KW-0472">Membrane</keyword>
<comment type="caution">
    <text evidence="3">The sequence shown here is derived from an EMBL/GenBank/DDBJ whole genome shotgun (WGS) entry which is preliminary data.</text>
</comment>
<keyword evidence="2" id="KW-1133">Transmembrane helix</keyword>
<feature type="transmembrane region" description="Helical" evidence="2">
    <location>
        <begin position="6"/>
        <end position="26"/>
    </location>
</feature>
<dbReference type="Proteomes" id="UP000177328">
    <property type="component" value="Unassembled WGS sequence"/>
</dbReference>
<dbReference type="AlphaFoldDB" id="A0A1F5KHX5"/>
<evidence type="ECO:0000313" key="3">
    <source>
        <dbReference type="EMBL" id="OGE40547.1"/>
    </source>
</evidence>
<keyword evidence="2" id="KW-0812">Transmembrane</keyword>
<accession>A0A1F5KHX5</accession>
<evidence type="ECO:0000313" key="4">
    <source>
        <dbReference type="Proteomes" id="UP000177328"/>
    </source>
</evidence>
<evidence type="ECO:0000256" key="1">
    <source>
        <dbReference type="SAM" id="MobiDB-lite"/>
    </source>
</evidence>
<name>A0A1F5KHX5_9BACT</name>
<evidence type="ECO:0000256" key="2">
    <source>
        <dbReference type="SAM" id="Phobius"/>
    </source>
</evidence>
<feature type="region of interest" description="Disordered" evidence="1">
    <location>
        <begin position="36"/>
        <end position="67"/>
    </location>
</feature>
<gene>
    <name evidence="3" type="ORF">A3D25_00295</name>
</gene>
<dbReference type="EMBL" id="MFDD01000008">
    <property type="protein sequence ID" value="OGE40547.1"/>
    <property type="molecule type" value="Genomic_DNA"/>
</dbReference>
<sequence>MNPKIIKFLLVILVIGLVIIGGLYAYKQNFFQKGSSSPTAKKAPSNIKNSAGQPLRDSVGLPVTPATTSGKTVEDFVKTVKEDAQESSDLNIRNCLADPGVIRVKLGQKINVKNSDDKDITLSIAVGMVPTIPAKKSVSLSITAEPAIYTYGCSSSGGTSQAKSGVMDIYK</sequence>
<reference evidence="3 4" key="1">
    <citation type="journal article" date="2016" name="Nat. Commun.">
        <title>Thousands of microbial genomes shed light on interconnected biogeochemical processes in an aquifer system.</title>
        <authorList>
            <person name="Anantharaman K."/>
            <person name="Brown C.T."/>
            <person name="Hug L.A."/>
            <person name="Sharon I."/>
            <person name="Castelle C.J."/>
            <person name="Probst A.J."/>
            <person name="Thomas B.C."/>
            <person name="Singh A."/>
            <person name="Wilkins M.J."/>
            <person name="Karaoz U."/>
            <person name="Brodie E.L."/>
            <person name="Williams K.H."/>
            <person name="Hubbard S.S."/>
            <person name="Banfield J.F."/>
        </authorList>
    </citation>
    <scope>NUCLEOTIDE SEQUENCE [LARGE SCALE GENOMIC DNA]</scope>
</reference>
<proteinExistence type="predicted"/>
<protein>
    <submittedName>
        <fullName evidence="3">Uncharacterized protein</fullName>
    </submittedName>
</protein>